<dbReference type="PANTHER" id="PTHR12596">
    <property type="entry name" value="EXPORTIN 4,7-RELATED"/>
    <property type="match status" value="1"/>
</dbReference>
<dbReference type="GO" id="GO:0005643">
    <property type="term" value="C:nuclear pore"/>
    <property type="evidence" value="ECO:0007669"/>
    <property type="project" value="TreeGrafter"/>
</dbReference>
<comment type="subcellular location">
    <subcellularLocation>
        <location evidence="2">Cytoplasm</location>
    </subcellularLocation>
    <subcellularLocation>
        <location evidence="1">Nucleus</location>
    </subcellularLocation>
</comment>
<comment type="similarity">
    <text evidence="3">Belongs to the exportin family.</text>
</comment>
<dbReference type="GO" id="GO:0006611">
    <property type="term" value="P:protein export from nucleus"/>
    <property type="evidence" value="ECO:0007669"/>
    <property type="project" value="TreeGrafter"/>
</dbReference>
<evidence type="ECO:0000256" key="2">
    <source>
        <dbReference type="ARBA" id="ARBA00004496"/>
    </source>
</evidence>
<dbReference type="Gramene" id="Psat05G0647300-T1">
    <property type="protein sequence ID" value="KAI5411396.1"/>
    <property type="gene ID" value="KIW84_056473"/>
</dbReference>
<protein>
    <submittedName>
        <fullName evidence="8">Uncharacterized protein</fullName>
    </submittedName>
</protein>
<evidence type="ECO:0000256" key="5">
    <source>
        <dbReference type="ARBA" id="ARBA00022490"/>
    </source>
</evidence>
<dbReference type="PANTHER" id="PTHR12596:SF15">
    <property type="entry name" value="ARMADILLO_BETA-CATENIN-LIKE REPEAT PROTEIN"/>
    <property type="match status" value="1"/>
</dbReference>
<dbReference type="InterPro" id="IPR044189">
    <property type="entry name" value="XPO4/7-like"/>
</dbReference>
<organism evidence="8 11">
    <name type="scientific">Pisum sativum</name>
    <name type="common">Garden pea</name>
    <name type="synonym">Lathyrus oleraceus</name>
    <dbReference type="NCBI Taxonomy" id="3888"/>
    <lineage>
        <taxon>Eukaryota</taxon>
        <taxon>Viridiplantae</taxon>
        <taxon>Streptophyta</taxon>
        <taxon>Embryophyta</taxon>
        <taxon>Tracheophyta</taxon>
        <taxon>Spermatophyta</taxon>
        <taxon>Magnoliopsida</taxon>
        <taxon>eudicotyledons</taxon>
        <taxon>Gunneridae</taxon>
        <taxon>Pentapetalae</taxon>
        <taxon>rosids</taxon>
        <taxon>fabids</taxon>
        <taxon>Fabales</taxon>
        <taxon>Fabaceae</taxon>
        <taxon>Papilionoideae</taxon>
        <taxon>50 kb inversion clade</taxon>
        <taxon>NPAAA clade</taxon>
        <taxon>Hologalegina</taxon>
        <taxon>IRL clade</taxon>
        <taxon>Fabeae</taxon>
        <taxon>Lathyrus</taxon>
    </lineage>
</organism>
<evidence type="ECO:0000313" key="11">
    <source>
        <dbReference type="Proteomes" id="UP001058974"/>
    </source>
</evidence>
<comment type="caution">
    <text evidence="8">The sequence shown here is derived from an EMBL/GenBank/DDBJ whole genome shotgun (WGS) entry which is preliminary data.</text>
</comment>
<keyword evidence="5" id="KW-0963">Cytoplasm</keyword>
<evidence type="ECO:0000256" key="7">
    <source>
        <dbReference type="ARBA" id="ARBA00023242"/>
    </source>
</evidence>
<keyword evidence="11" id="KW-1185">Reference proteome</keyword>
<dbReference type="GO" id="GO:0005049">
    <property type="term" value="F:nuclear export signal receptor activity"/>
    <property type="evidence" value="ECO:0007669"/>
    <property type="project" value="InterPro"/>
</dbReference>
<name>A0A9D5ACN2_PEA</name>
<dbReference type="Gramene" id="Psat05G0647100-T1">
    <property type="protein sequence ID" value="KAI5411394.1"/>
    <property type="gene ID" value="KIW84_056471"/>
</dbReference>
<keyword evidence="4" id="KW-0813">Transport</keyword>
<dbReference type="EMBL" id="JAMSHJ010000005">
    <property type="protein sequence ID" value="KAI5411394.1"/>
    <property type="molecule type" value="Genomic_DNA"/>
</dbReference>
<keyword evidence="6" id="KW-0653">Protein transport</keyword>
<proteinExistence type="inferred from homology"/>
<evidence type="ECO:0000256" key="1">
    <source>
        <dbReference type="ARBA" id="ARBA00004123"/>
    </source>
</evidence>
<dbReference type="Gramene" id="Psat05G0293600-T1">
    <property type="protein sequence ID" value="KAI5406402.1"/>
    <property type="gene ID" value="KIW84_052936"/>
</dbReference>
<dbReference type="AlphaFoldDB" id="A0A9D5ACN2"/>
<dbReference type="Proteomes" id="UP001058974">
    <property type="component" value="Chromosome 5"/>
</dbReference>
<evidence type="ECO:0000256" key="3">
    <source>
        <dbReference type="ARBA" id="ARBA00009466"/>
    </source>
</evidence>
<keyword evidence="7" id="KW-0539">Nucleus</keyword>
<evidence type="ECO:0000313" key="9">
    <source>
        <dbReference type="EMBL" id="KAI5411394.1"/>
    </source>
</evidence>
<evidence type="ECO:0000313" key="10">
    <source>
        <dbReference type="EMBL" id="KAI5411396.1"/>
    </source>
</evidence>
<dbReference type="EMBL" id="JAMSHJ010000005">
    <property type="protein sequence ID" value="KAI5411396.1"/>
    <property type="molecule type" value="Genomic_DNA"/>
</dbReference>
<evidence type="ECO:0000313" key="8">
    <source>
        <dbReference type="EMBL" id="KAI5406402.1"/>
    </source>
</evidence>
<dbReference type="EMBL" id="JAMSHJ010000005">
    <property type="protein sequence ID" value="KAI5406402.1"/>
    <property type="molecule type" value="Genomic_DNA"/>
</dbReference>
<gene>
    <name evidence="8" type="ORF">KIW84_052936</name>
    <name evidence="9" type="ORF">KIW84_056471</name>
    <name evidence="10" type="ORF">KIW84_056473</name>
</gene>
<reference evidence="8 11" key="1">
    <citation type="journal article" date="2022" name="Nat. Genet.">
        <title>Improved pea reference genome and pan-genome highlight genomic features and evolutionary characteristics.</title>
        <authorList>
            <person name="Yang T."/>
            <person name="Liu R."/>
            <person name="Luo Y."/>
            <person name="Hu S."/>
            <person name="Wang D."/>
            <person name="Wang C."/>
            <person name="Pandey M.K."/>
            <person name="Ge S."/>
            <person name="Xu Q."/>
            <person name="Li N."/>
            <person name="Li G."/>
            <person name="Huang Y."/>
            <person name="Saxena R.K."/>
            <person name="Ji Y."/>
            <person name="Li M."/>
            <person name="Yan X."/>
            <person name="He Y."/>
            <person name="Liu Y."/>
            <person name="Wang X."/>
            <person name="Xiang C."/>
            <person name="Varshney R.K."/>
            <person name="Ding H."/>
            <person name="Gao S."/>
            <person name="Zong X."/>
        </authorList>
    </citation>
    <scope>NUCLEOTIDE SEQUENCE [LARGE SCALE GENOMIC DNA]</scope>
    <source>
        <strain evidence="8 11">cv. Zhongwan 6</strain>
    </source>
</reference>
<evidence type="ECO:0000256" key="6">
    <source>
        <dbReference type="ARBA" id="ARBA00022927"/>
    </source>
</evidence>
<evidence type="ECO:0000256" key="4">
    <source>
        <dbReference type="ARBA" id="ARBA00022448"/>
    </source>
</evidence>
<dbReference type="GO" id="GO:0005737">
    <property type="term" value="C:cytoplasm"/>
    <property type="evidence" value="ECO:0007669"/>
    <property type="project" value="UniProtKB-SubCell"/>
</dbReference>
<accession>A0A9D5ACN2</accession>
<sequence>MEPFLQVFGRLNSTPNALSQSDAVKYAFIGLMHDLRGIAMATNSRRTYGFLFDWLYPAHMPILLKSLAHYADAPEAQILASYPPDRHQPLSLCFDKLMKDVKSLCSWPGCPPNTADKFAGLQLANIWAAPFGIPLHSLFEAKDIAGNIVQAAAKNKC</sequence>